<comment type="caution">
    <text evidence="2">The sequence shown here is derived from an EMBL/GenBank/DDBJ whole genome shotgun (WGS) entry which is preliminary data.</text>
</comment>
<dbReference type="InterPro" id="IPR029410">
    <property type="entry name" value="CAP_assoc"/>
</dbReference>
<evidence type="ECO:0000259" key="1">
    <source>
        <dbReference type="Pfam" id="PF14504"/>
    </source>
</evidence>
<dbReference type="EMBL" id="SDGV01000004">
    <property type="protein sequence ID" value="THB61938.1"/>
    <property type="molecule type" value="Genomic_DNA"/>
</dbReference>
<dbReference type="Pfam" id="PF14504">
    <property type="entry name" value="CAP_assoc_N"/>
    <property type="match status" value="1"/>
</dbReference>
<proteinExistence type="predicted"/>
<accession>A0A4S3B5U9</accession>
<sequence length="384" mass="43946">MMKNLGKRVAAFLLCLIVVTIGIYSKPVLSSRNKPVRDIDYSINDLRVKPTSIPYHELNSTGLSRLIGMTEKEVLAKFPEAKKKWTSTLGVQWYVVGTDLKNAFEFGIKDHVVSDVFAIGTDIDTEPFKIGMTLADISEITTVFSNFTVEYGDQSYQLELTEEDMNYRPIVAFNNNSFANLHINQETGELIAVRYLDKRSLLEMFANQVMNSSLINDELELIGNWDLVDRDNLEHFKYLMRLLSQRDKHHSFYEVSAMSHQADVSLDSFVTDPSKVLKGSRLEAWKNIEKQEDAIESFSFNPDETKKITELGNLDKKSSVYFYYPIFDVPSLIVSFYGNRFYHEQLVSEHSQKMGVSFNKTKLLVVLSPEEKNKATTESSEINE</sequence>
<evidence type="ECO:0000313" key="3">
    <source>
        <dbReference type="Proteomes" id="UP000310506"/>
    </source>
</evidence>
<dbReference type="Gene3D" id="3.40.33.10">
    <property type="entry name" value="CAP"/>
    <property type="match status" value="1"/>
</dbReference>
<dbReference type="OrthoDB" id="9783944at2"/>
<protein>
    <recommendedName>
        <fullName evidence="1">CAP-associated domain-containing protein</fullName>
    </recommendedName>
</protein>
<dbReference type="AlphaFoldDB" id="A0A4S3B5U9"/>
<reference evidence="2 3" key="1">
    <citation type="submission" date="2019-01" db="EMBL/GenBank/DDBJ databases">
        <title>Vagococcus silagei sp. nov. isolated from brewer's grain.</title>
        <authorList>
            <person name="Guu J.-R."/>
        </authorList>
    </citation>
    <scope>NUCLEOTIDE SEQUENCE [LARGE SCALE GENOMIC DNA]</scope>
    <source>
        <strain evidence="2 3">2B-2</strain>
    </source>
</reference>
<evidence type="ECO:0000313" key="2">
    <source>
        <dbReference type="EMBL" id="THB61938.1"/>
    </source>
</evidence>
<feature type="domain" description="CAP-associated" evidence="1">
    <location>
        <begin position="67"/>
        <end position="204"/>
    </location>
</feature>
<organism evidence="2 3">
    <name type="scientific">Vagococcus silagei</name>
    <dbReference type="NCBI Taxonomy" id="2508885"/>
    <lineage>
        <taxon>Bacteria</taxon>
        <taxon>Bacillati</taxon>
        <taxon>Bacillota</taxon>
        <taxon>Bacilli</taxon>
        <taxon>Lactobacillales</taxon>
        <taxon>Enterococcaceae</taxon>
        <taxon>Vagococcus</taxon>
    </lineage>
</organism>
<dbReference type="RefSeq" id="WP_136135936.1">
    <property type="nucleotide sequence ID" value="NZ_SDGV01000004.1"/>
</dbReference>
<dbReference type="InterPro" id="IPR035940">
    <property type="entry name" value="CAP_sf"/>
</dbReference>
<keyword evidence="3" id="KW-1185">Reference proteome</keyword>
<name>A0A4S3B5U9_9ENTE</name>
<dbReference type="Proteomes" id="UP000310506">
    <property type="component" value="Unassembled WGS sequence"/>
</dbReference>
<gene>
    <name evidence="2" type="ORF">ESZ54_01650</name>
</gene>